<evidence type="ECO:0000259" key="6">
    <source>
        <dbReference type="PROSITE" id="PS51192"/>
    </source>
</evidence>
<feature type="compositionally biased region" description="Polar residues" evidence="5">
    <location>
        <begin position="947"/>
        <end position="963"/>
    </location>
</feature>
<dbReference type="CDD" id="cd17990">
    <property type="entry name" value="DEXHc_HrpB"/>
    <property type="match status" value="1"/>
</dbReference>
<keyword evidence="4" id="KW-0067">ATP-binding</keyword>
<dbReference type="Pfam" id="PF00270">
    <property type="entry name" value="DEAD"/>
    <property type="match status" value="1"/>
</dbReference>
<dbReference type="Pfam" id="PF08482">
    <property type="entry name" value="HrpB_C"/>
    <property type="match status" value="1"/>
</dbReference>
<dbReference type="InterPro" id="IPR013689">
    <property type="entry name" value="RNA_helicase_ATP-dep_HrpB_C"/>
</dbReference>
<dbReference type="InterPro" id="IPR011545">
    <property type="entry name" value="DEAD/DEAH_box_helicase_dom"/>
</dbReference>
<feature type="region of interest" description="Disordered" evidence="5">
    <location>
        <begin position="937"/>
        <end position="981"/>
    </location>
</feature>
<dbReference type="Gene3D" id="1.20.120.1080">
    <property type="match status" value="1"/>
</dbReference>
<keyword evidence="3" id="KW-0347">Helicase</keyword>
<evidence type="ECO:0000256" key="4">
    <source>
        <dbReference type="ARBA" id="ARBA00022840"/>
    </source>
</evidence>
<dbReference type="EMBL" id="HBIO01006293">
    <property type="protein sequence ID" value="CAE0459743.1"/>
    <property type="molecule type" value="Transcribed_RNA"/>
</dbReference>
<evidence type="ECO:0000256" key="5">
    <source>
        <dbReference type="SAM" id="MobiDB-lite"/>
    </source>
</evidence>
<keyword evidence="1" id="KW-0547">Nucleotide-binding</keyword>
<dbReference type="PANTHER" id="PTHR43519:SF1">
    <property type="entry name" value="ATP-DEPENDENT RNA HELICASE HRPB"/>
    <property type="match status" value="1"/>
</dbReference>
<evidence type="ECO:0000313" key="9">
    <source>
        <dbReference type="EMBL" id="CAE0459744.1"/>
    </source>
</evidence>
<dbReference type="CDD" id="cd18791">
    <property type="entry name" value="SF2_C_RHA"/>
    <property type="match status" value="1"/>
</dbReference>
<dbReference type="EMBL" id="HBIO01006294">
    <property type="protein sequence ID" value="CAE0459744.1"/>
    <property type="molecule type" value="Transcribed_RNA"/>
</dbReference>
<evidence type="ECO:0000259" key="7">
    <source>
        <dbReference type="PROSITE" id="PS51194"/>
    </source>
</evidence>
<dbReference type="SMART" id="SM00487">
    <property type="entry name" value="DEXDc"/>
    <property type="match status" value="1"/>
</dbReference>
<evidence type="ECO:0000256" key="1">
    <source>
        <dbReference type="ARBA" id="ARBA00022741"/>
    </source>
</evidence>
<dbReference type="InterPro" id="IPR049614">
    <property type="entry name" value="HrpB_DEXH"/>
</dbReference>
<evidence type="ECO:0000256" key="2">
    <source>
        <dbReference type="ARBA" id="ARBA00022801"/>
    </source>
</evidence>
<feature type="domain" description="Helicase ATP-binding" evidence="6">
    <location>
        <begin position="74"/>
        <end position="241"/>
    </location>
</feature>
<accession>A0A6S8S9T7</accession>
<dbReference type="Gene3D" id="3.40.50.300">
    <property type="entry name" value="P-loop containing nucleotide triphosphate hydrolases"/>
    <property type="match status" value="2"/>
</dbReference>
<dbReference type="SUPFAM" id="SSF52540">
    <property type="entry name" value="P-loop containing nucleoside triphosphate hydrolases"/>
    <property type="match status" value="1"/>
</dbReference>
<name>A0A6S8S9T7_9STRA</name>
<evidence type="ECO:0008006" key="10">
    <source>
        <dbReference type="Google" id="ProtNLM"/>
    </source>
</evidence>
<dbReference type="PROSITE" id="PS51192">
    <property type="entry name" value="HELICASE_ATP_BIND_1"/>
    <property type="match status" value="1"/>
</dbReference>
<proteinExistence type="predicted"/>
<dbReference type="PROSITE" id="PS51194">
    <property type="entry name" value="HELICASE_CTER"/>
    <property type="match status" value="1"/>
</dbReference>
<dbReference type="InterPro" id="IPR027417">
    <property type="entry name" value="P-loop_NTPase"/>
</dbReference>
<dbReference type="InterPro" id="IPR001650">
    <property type="entry name" value="Helicase_C-like"/>
</dbReference>
<dbReference type="SMART" id="SM00847">
    <property type="entry name" value="HA2"/>
    <property type="match status" value="1"/>
</dbReference>
<dbReference type="AlphaFoldDB" id="A0A6S8S9T7"/>
<dbReference type="GO" id="GO:0003676">
    <property type="term" value="F:nucleic acid binding"/>
    <property type="evidence" value="ECO:0007669"/>
    <property type="project" value="InterPro"/>
</dbReference>
<reference evidence="8" key="1">
    <citation type="submission" date="2021-01" db="EMBL/GenBank/DDBJ databases">
        <authorList>
            <person name="Corre E."/>
            <person name="Pelletier E."/>
            <person name="Niang G."/>
            <person name="Scheremetjew M."/>
            <person name="Finn R."/>
            <person name="Kale V."/>
            <person name="Holt S."/>
            <person name="Cochrane G."/>
            <person name="Meng A."/>
            <person name="Brown T."/>
            <person name="Cohen L."/>
        </authorList>
    </citation>
    <scope>NUCLEOTIDE SEQUENCE</scope>
    <source>
        <strain evidence="8">MM31A-1</strain>
    </source>
</reference>
<dbReference type="NCBIfam" id="TIGR01970">
    <property type="entry name" value="DEAH_box_HrpB"/>
    <property type="match status" value="1"/>
</dbReference>
<keyword evidence="2" id="KW-0378">Hydrolase</keyword>
<evidence type="ECO:0000313" key="8">
    <source>
        <dbReference type="EMBL" id="CAE0459743.1"/>
    </source>
</evidence>
<dbReference type="InterPro" id="IPR010225">
    <property type="entry name" value="HrpB"/>
</dbReference>
<sequence length="981" mass="107518">MSSKFLFKCKSFFILFGICVRVSFGFSNVRISKLPTHVRVSHRSALQVSSSLLDEISDDKIQDLPIYSILGSIQDSLKKKTNLILEAAPGAGKTSLVPLALCATTSANGDRPIKVIVVEPRRVATRSAAQRMANLINEKPGESVGYLFRGEAKVSSKTKLTVMTDGVLLNKLRDDPELGGIDVVILDEFHERGVGSDTALALLREVQMNFRPDLKIIVMSATLFMDEEDESQSEGEECTGTKLLRSLGGQEGCNIMRSDGRQFPIVYHHAKRSSPLHGVLLNDSKMLVKTMVEAIEEGLQKAPSRGDILAFLPGAKEIRRVVQELKMRRLNGVNIFPLYGSLQKEEQDRAIYKGKSDSRRIIVSSPIAEASLTIEGITLVVDSGFRREPRYDVNTGLPRLITVPCSKDSVIQRAGRAGRMQEGVCIRLFSEGDLSRLPKNALPEICSTDLVPTALLLSDWGCSSISEVIDGMSFVDAPPENALQKAYEVLIDLQAIEEYKIGNSRVKRYRVTPHGQRLIRLPTHPRFASSIAKAAEITQDESNLAAAVITAALMDGETGQGGDANLAKRITETLRDGQNSFHGRNIVKFASRISEEARIAVQNAMNGSLSSSQVTSQIGKALLPGFIDVIGQYKGQASYGGSTYMLSLGRSARLDDMRAGDGDDFIIVVDTSTGDDGKTRIRAYARVDIETLESIAIEKDEIYAVASKGYIVRAKKVIKVGSLELSSSTLPSPPSEAVTETLLDTIASLGGVYKALIDMQSKKDVAKITNLRRRVKLARKLTSKENWPSCFGAFGTGDPDQEEFLISLVEPWLAAAGSLKAIDLYTILYSSLSSDQVLQLDRDFPTHISAPDGSMIPLDYDNEPPIATAKLQQFFGATQSPTVGPPQNAIPISLSLLSPSGKNKPLAQTIDLPFFWKETYPAIRSEMRGRYPKHPWPEDPLVAEPTRLSNKQLSYNSSPSNSAKGEKVDKRKEKRNKRKKK</sequence>
<gene>
    <name evidence="8" type="ORF">CDEB00056_LOCUS4584</name>
    <name evidence="9" type="ORF">CDEB00056_LOCUS4585</name>
</gene>
<dbReference type="GO" id="GO:0016787">
    <property type="term" value="F:hydrolase activity"/>
    <property type="evidence" value="ECO:0007669"/>
    <property type="project" value="UniProtKB-KW"/>
</dbReference>
<dbReference type="SMART" id="SM00490">
    <property type="entry name" value="HELICc"/>
    <property type="match status" value="1"/>
</dbReference>
<dbReference type="PANTHER" id="PTHR43519">
    <property type="entry name" value="ATP-DEPENDENT RNA HELICASE HRPB"/>
    <property type="match status" value="1"/>
</dbReference>
<dbReference type="InterPro" id="IPR007502">
    <property type="entry name" value="Helicase-assoc_dom"/>
</dbReference>
<feature type="domain" description="Helicase C-terminal" evidence="7">
    <location>
        <begin position="294"/>
        <end position="461"/>
    </location>
</feature>
<dbReference type="InterPro" id="IPR014001">
    <property type="entry name" value="Helicase_ATP-bd"/>
</dbReference>
<dbReference type="GO" id="GO:0005524">
    <property type="term" value="F:ATP binding"/>
    <property type="evidence" value="ECO:0007669"/>
    <property type="project" value="UniProtKB-KW"/>
</dbReference>
<dbReference type="Pfam" id="PF00271">
    <property type="entry name" value="Helicase_C"/>
    <property type="match status" value="1"/>
</dbReference>
<feature type="compositionally biased region" description="Basic residues" evidence="5">
    <location>
        <begin position="972"/>
        <end position="981"/>
    </location>
</feature>
<evidence type="ECO:0000256" key="3">
    <source>
        <dbReference type="ARBA" id="ARBA00022806"/>
    </source>
</evidence>
<organism evidence="8">
    <name type="scientific">Chaetoceros debilis</name>
    <dbReference type="NCBI Taxonomy" id="122233"/>
    <lineage>
        <taxon>Eukaryota</taxon>
        <taxon>Sar</taxon>
        <taxon>Stramenopiles</taxon>
        <taxon>Ochrophyta</taxon>
        <taxon>Bacillariophyta</taxon>
        <taxon>Coscinodiscophyceae</taxon>
        <taxon>Chaetocerotophycidae</taxon>
        <taxon>Chaetocerotales</taxon>
        <taxon>Chaetocerotaceae</taxon>
        <taxon>Chaetoceros</taxon>
    </lineage>
</organism>
<protein>
    <recommendedName>
        <fullName evidence="10">RNA helicase</fullName>
    </recommendedName>
</protein>
<dbReference type="GO" id="GO:0004386">
    <property type="term" value="F:helicase activity"/>
    <property type="evidence" value="ECO:0007669"/>
    <property type="project" value="UniProtKB-KW"/>
</dbReference>